<gene>
    <name evidence="1" type="ORF">HTZ77_22505</name>
</gene>
<evidence type="ECO:0000313" key="2">
    <source>
        <dbReference type="Proteomes" id="UP000586042"/>
    </source>
</evidence>
<dbReference type="EMBL" id="JABWGN010000008">
    <property type="protein sequence ID" value="NUW34187.1"/>
    <property type="molecule type" value="Genomic_DNA"/>
</dbReference>
<accession>A0A7Y6M4F0</accession>
<comment type="caution">
    <text evidence="1">The sequence shown here is derived from an EMBL/GenBank/DDBJ whole genome shotgun (WGS) entry which is preliminary data.</text>
</comment>
<protein>
    <submittedName>
        <fullName evidence="1">Uncharacterized protein</fullName>
    </submittedName>
</protein>
<keyword evidence="2" id="KW-1185">Reference proteome</keyword>
<dbReference type="RefSeq" id="WP_175591622.1">
    <property type="nucleotide sequence ID" value="NZ_JABWGN010000008.1"/>
</dbReference>
<sequence length="110" mass="11839">MVTAGQYEALQEALAERGGVLLADAVGHRRAHELPGRLGRFHDLTPPTGVARMAPGENAPDGERLARLARGLSDGGFVVKDFVKSRKHERLEACYAADLDALGRVGLMTY</sequence>
<proteinExistence type="predicted"/>
<evidence type="ECO:0000313" key="1">
    <source>
        <dbReference type="EMBL" id="NUW34187.1"/>
    </source>
</evidence>
<dbReference type="Proteomes" id="UP000586042">
    <property type="component" value="Unassembled WGS sequence"/>
</dbReference>
<reference evidence="1 2" key="1">
    <citation type="submission" date="2020-06" db="EMBL/GenBank/DDBJ databases">
        <title>Nonomuraea sp. SMC257, a novel actinomycete isolated from soil.</title>
        <authorList>
            <person name="Chanama M."/>
        </authorList>
    </citation>
    <scope>NUCLEOTIDE SEQUENCE [LARGE SCALE GENOMIC DNA]</scope>
    <source>
        <strain evidence="1 2">SMC257</strain>
    </source>
</reference>
<dbReference type="AlphaFoldDB" id="A0A7Y6M4F0"/>
<organism evidence="1 2">
    <name type="scientific">Nonomuraea montanisoli</name>
    <dbReference type="NCBI Taxonomy" id="2741721"/>
    <lineage>
        <taxon>Bacteria</taxon>
        <taxon>Bacillati</taxon>
        <taxon>Actinomycetota</taxon>
        <taxon>Actinomycetes</taxon>
        <taxon>Streptosporangiales</taxon>
        <taxon>Streptosporangiaceae</taxon>
        <taxon>Nonomuraea</taxon>
    </lineage>
</organism>
<name>A0A7Y6M4F0_9ACTN</name>